<evidence type="ECO:0008006" key="7">
    <source>
        <dbReference type="Google" id="ProtNLM"/>
    </source>
</evidence>
<evidence type="ECO:0000313" key="5">
    <source>
        <dbReference type="EMBL" id="TDG46770.1"/>
    </source>
</evidence>
<gene>
    <name evidence="5" type="ORF">AWZ03_006817</name>
</gene>
<feature type="compositionally biased region" description="Gly residues" evidence="2">
    <location>
        <begin position="504"/>
        <end position="517"/>
    </location>
</feature>
<feature type="region of interest" description="Disordered" evidence="2">
    <location>
        <begin position="333"/>
        <end position="354"/>
    </location>
</feature>
<comment type="caution">
    <text evidence="5">The sequence shown here is derived from an EMBL/GenBank/DDBJ whole genome shotgun (WGS) entry which is preliminary data.</text>
</comment>
<feature type="region of interest" description="Disordered" evidence="2">
    <location>
        <begin position="488"/>
        <end position="539"/>
    </location>
</feature>
<feature type="compositionally biased region" description="Low complexity" evidence="2">
    <location>
        <begin position="488"/>
        <end position="503"/>
    </location>
</feature>
<dbReference type="SMART" id="SM00595">
    <property type="entry name" value="MADF"/>
    <property type="match status" value="1"/>
</dbReference>
<accession>A0A484BFJ1</accession>
<evidence type="ECO:0000259" key="3">
    <source>
        <dbReference type="PROSITE" id="PS51029"/>
    </source>
</evidence>
<evidence type="ECO:0000259" key="4">
    <source>
        <dbReference type="PROSITE" id="PS51031"/>
    </source>
</evidence>
<dbReference type="GO" id="GO:0003677">
    <property type="term" value="F:DNA binding"/>
    <property type="evidence" value="ECO:0007669"/>
    <property type="project" value="InterPro"/>
</dbReference>
<comment type="subcellular location">
    <subcellularLocation>
        <location evidence="1">Nucleus</location>
    </subcellularLocation>
</comment>
<dbReference type="InterPro" id="IPR039353">
    <property type="entry name" value="TF_Adf1"/>
</dbReference>
<evidence type="ECO:0000256" key="1">
    <source>
        <dbReference type="PROSITE-ProRule" id="PRU00371"/>
    </source>
</evidence>
<dbReference type="InterPro" id="IPR006578">
    <property type="entry name" value="MADF-dom"/>
</dbReference>
<dbReference type="PROSITE" id="PS51029">
    <property type="entry name" value="MADF"/>
    <property type="match status" value="1"/>
</dbReference>
<sequence>MAFKAEPLTASVGSACCAMTPQRPTAPNRGHCPDGNGDEDDVEDAAAAADPGPDAYCTVQTATINKATTTTTTSGTNMTTSTPSSTTTASNNTSTSSNTSNNNNNNSSYNNNDNNNRQGDSERATSATATATATLYNSNSPSATSAAIGSTNRVMQADEDFNIRFVNLVRTHRCLYDKKVPEYRNRDNQEKAWALISKETRESVIHCKERWRNLRACLSRYIKQQSGSEPQHKPYYLTEHMAFLLPFLKSTRNSLDGNASLASLYQFSQQHLHLQQQHQHQQEHLYCNNNNNNNIALNGSLELKQSLSENDDEETIDAFDPAIAATLGLQRAAPTPGSNVLAAPSSPAHSETASANSLQNFIPDVQLAESGQDLIYNDAASTPLHHQLQHAHNHMLHHHHMQQQQQQQVAHFEPSSAKRIKTECDATGSGVAYFGGLSATEHTDMEFFRSILPDIAALTPQQRRKFKIGILELIDEVVERYPSQERLNGAVPNGNGSGSSAAPGGAGVGGGGGGAGSAGNSTAGRYQRRNSGREYKFKI</sequence>
<dbReference type="PANTHER" id="PTHR12243">
    <property type="entry name" value="MADF DOMAIN TRANSCRIPTION FACTOR"/>
    <property type="match status" value="1"/>
</dbReference>
<dbReference type="OMA" id="DSMQNFI"/>
<feature type="domain" description="BESS" evidence="4">
    <location>
        <begin position="441"/>
        <end position="480"/>
    </location>
</feature>
<proteinExistence type="predicted"/>
<feature type="compositionally biased region" description="Low complexity" evidence="2">
    <location>
        <begin position="45"/>
        <end position="54"/>
    </location>
</feature>
<feature type="region of interest" description="Disordered" evidence="2">
    <location>
        <begin position="70"/>
        <end position="127"/>
    </location>
</feature>
<dbReference type="InterPro" id="IPR004210">
    <property type="entry name" value="BESS_motif"/>
</dbReference>
<protein>
    <recommendedName>
        <fullName evidence="7">MADF domain-containing protein</fullName>
    </recommendedName>
</protein>
<reference evidence="5 6" key="1">
    <citation type="journal article" date="2019" name="J. Hered.">
        <title>An Improved Genome Assembly for Drosophila navojoa, the Basal Species in the mojavensis Cluster.</title>
        <authorList>
            <person name="Vanderlinde T."/>
            <person name="Dupim E.G."/>
            <person name="Nazario-Yepiz N.O."/>
            <person name="Carvalho A.B."/>
        </authorList>
    </citation>
    <scope>NUCLEOTIDE SEQUENCE [LARGE SCALE GENOMIC DNA]</scope>
    <source>
        <strain evidence="5">Navoj_Jal97</strain>
        <tissue evidence="5">Whole organism</tissue>
    </source>
</reference>
<feature type="compositionally biased region" description="Low complexity" evidence="2">
    <location>
        <begin position="70"/>
        <end position="116"/>
    </location>
</feature>
<dbReference type="GO" id="GO:0005667">
    <property type="term" value="C:transcription regulator complex"/>
    <property type="evidence" value="ECO:0007669"/>
    <property type="project" value="TreeGrafter"/>
</dbReference>
<dbReference type="GO" id="GO:0005634">
    <property type="term" value="C:nucleus"/>
    <property type="evidence" value="ECO:0007669"/>
    <property type="project" value="UniProtKB-SubCell"/>
</dbReference>
<dbReference type="EMBL" id="LSRL02000053">
    <property type="protein sequence ID" value="TDG46770.1"/>
    <property type="molecule type" value="Genomic_DNA"/>
</dbReference>
<dbReference type="OrthoDB" id="6147983at2759"/>
<evidence type="ECO:0000256" key="2">
    <source>
        <dbReference type="SAM" id="MobiDB-lite"/>
    </source>
</evidence>
<dbReference type="PROSITE" id="PS51031">
    <property type="entry name" value="BESS"/>
    <property type="match status" value="1"/>
</dbReference>
<dbReference type="PANTHER" id="PTHR12243:SF60">
    <property type="entry name" value="SI:CH211-15D5.12-RELATED"/>
    <property type="match status" value="1"/>
</dbReference>
<dbReference type="AlphaFoldDB" id="A0A484BFJ1"/>
<dbReference type="Proteomes" id="UP000295192">
    <property type="component" value="Unassembled WGS sequence"/>
</dbReference>
<dbReference type="Pfam" id="PF02944">
    <property type="entry name" value="BESS"/>
    <property type="match status" value="1"/>
</dbReference>
<organism evidence="5 6">
    <name type="scientific">Drosophila navojoa</name>
    <name type="common">Fruit fly</name>
    <dbReference type="NCBI Taxonomy" id="7232"/>
    <lineage>
        <taxon>Eukaryota</taxon>
        <taxon>Metazoa</taxon>
        <taxon>Ecdysozoa</taxon>
        <taxon>Arthropoda</taxon>
        <taxon>Hexapoda</taxon>
        <taxon>Insecta</taxon>
        <taxon>Pterygota</taxon>
        <taxon>Neoptera</taxon>
        <taxon>Endopterygota</taxon>
        <taxon>Diptera</taxon>
        <taxon>Brachycera</taxon>
        <taxon>Muscomorpha</taxon>
        <taxon>Ephydroidea</taxon>
        <taxon>Drosophilidae</taxon>
        <taxon>Drosophila</taxon>
    </lineage>
</organism>
<dbReference type="GO" id="GO:0006357">
    <property type="term" value="P:regulation of transcription by RNA polymerase II"/>
    <property type="evidence" value="ECO:0007669"/>
    <property type="project" value="TreeGrafter"/>
</dbReference>
<name>A0A484BFJ1_DRONA</name>
<keyword evidence="6" id="KW-1185">Reference proteome</keyword>
<dbReference type="Pfam" id="PF10545">
    <property type="entry name" value="MADF_DNA_bdg"/>
    <property type="match status" value="1"/>
</dbReference>
<keyword evidence="1" id="KW-0539">Nucleus</keyword>
<feature type="domain" description="MADF" evidence="3">
    <location>
        <begin position="164"/>
        <end position="249"/>
    </location>
</feature>
<evidence type="ECO:0000313" key="6">
    <source>
        <dbReference type="Proteomes" id="UP000295192"/>
    </source>
</evidence>
<feature type="region of interest" description="Disordered" evidence="2">
    <location>
        <begin position="22"/>
        <end position="54"/>
    </location>
</feature>